<dbReference type="EMBL" id="CAJNOM010000039">
    <property type="protein sequence ID" value="CAF0887796.1"/>
    <property type="molecule type" value="Genomic_DNA"/>
</dbReference>
<dbReference type="InterPro" id="IPR000157">
    <property type="entry name" value="TIR_dom"/>
</dbReference>
<dbReference type="Pfam" id="PF13676">
    <property type="entry name" value="TIR_2"/>
    <property type="match status" value="1"/>
</dbReference>
<dbReference type="PANTHER" id="PTHR46270:SF2">
    <property type="entry name" value="TIR DOMAIN-CONTAINING PROTEIN"/>
    <property type="match status" value="1"/>
</dbReference>
<organism evidence="3 7">
    <name type="scientific">Adineta steineri</name>
    <dbReference type="NCBI Taxonomy" id="433720"/>
    <lineage>
        <taxon>Eukaryota</taxon>
        <taxon>Metazoa</taxon>
        <taxon>Spiralia</taxon>
        <taxon>Gnathifera</taxon>
        <taxon>Rotifera</taxon>
        <taxon>Eurotatoria</taxon>
        <taxon>Bdelloidea</taxon>
        <taxon>Adinetida</taxon>
        <taxon>Adinetidae</taxon>
        <taxon>Adineta</taxon>
    </lineage>
</organism>
<dbReference type="AlphaFoldDB" id="A0A813YBW6"/>
<dbReference type="PROSITE" id="PS50104">
    <property type="entry name" value="TIR"/>
    <property type="match status" value="1"/>
</dbReference>
<proteinExistence type="predicted"/>
<evidence type="ECO:0000313" key="3">
    <source>
        <dbReference type="EMBL" id="CAF0881962.1"/>
    </source>
</evidence>
<feature type="compositionally biased region" description="Acidic residues" evidence="1">
    <location>
        <begin position="666"/>
        <end position="676"/>
    </location>
</feature>
<gene>
    <name evidence="3" type="ORF">BJG266_LOCUS9474</name>
    <name evidence="4" type="ORF">QVE165_LOCUS8590</name>
    <name evidence="5" type="ORF">QVE165_LOCUS8776</name>
</gene>
<dbReference type="InterPro" id="IPR016024">
    <property type="entry name" value="ARM-type_fold"/>
</dbReference>
<evidence type="ECO:0000256" key="1">
    <source>
        <dbReference type="SAM" id="MobiDB-lite"/>
    </source>
</evidence>
<evidence type="ECO:0000313" key="6">
    <source>
        <dbReference type="Proteomes" id="UP000663832"/>
    </source>
</evidence>
<dbReference type="EMBL" id="CAJNOI010000031">
    <property type="protein sequence ID" value="CAF0881962.1"/>
    <property type="molecule type" value="Genomic_DNA"/>
</dbReference>
<dbReference type="InterPro" id="IPR035897">
    <property type="entry name" value="Toll_tir_struct_dom_sf"/>
</dbReference>
<dbReference type="GO" id="GO:0007165">
    <property type="term" value="P:signal transduction"/>
    <property type="evidence" value="ECO:0007669"/>
    <property type="project" value="InterPro"/>
</dbReference>
<dbReference type="Proteomes" id="UP000663877">
    <property type="component" value="Unassembled WGS sequence"/>
</dbReference>
<sequence>MDDNKQKSVWNDVQKQAKTTLDVWKKRNSQPTSSSLSTLTDKQVDKDTFLNEELPKKLCEILDYWHTNHSLDKTQKDTFQECSEYLLEVSKNNSELIKWFNQQEKLIDLVKQCSDDIASHGYYLDIKGTEDPNIGSFDRLIQAFTNSNCDQLLDVISRCIFNRLYNETLYNIGKTNASTLSLIQQFLLVTCPDYILTCDQNKSQLRKFLEYMLPHYAELFTHFLPNIEKWTDTVVLCLLYPIRVILSDSKSLSLEEKRLIQEALITILVKQPLSNSNYKEEHITLVYATLNVLLEIVRSEHKLLGEMKKETADNSKLLEILKQLSTDKQNEKVQLHALELLSFLVPEKEFLKTNDSAKVTELFAKNFNEAVEDNKDRTADDLMQGLKGLVQSEEIKQQFVEQNVLPSIMQYAKETSDDPAPLEAAYALAFNSDAKKAFKEDQEFVDHVEKMKQSDNKDVTKAAHGIMWKLEDEEKFKKEADEKKSNEQSTKETKESTDDKEKQETKESTDDTEKPEQYDMMISYCWAQKELCHKLNDRLEKDGYSVWLDRDEMRGSIVECMAEAIEHSKCVLICMSSDYKSSTNCQAEAEYAFNRKSKMIPLMVEKDYKPDGWLGFMAGSKLYVDFADKDDEEFDTAYELLIAELKRQEADENAENEEAKLATDSSEAEPTPEEAEPLPIQTRQYLSVGPVTTWTDVHVNEFITDNELDLLLPICKSMDGPLLHEFHQACQATPSAMFTVTNKSVEGSPIPLDVFFKFILKLKQFIPPPKRPSVIFFRYDFVYAPLTTSTKPVNASKV</sequence>
<dbReference type="PANTHER" id="PTHR46270">
    <property type="entry name" value="ARMADILLO-TYPE FOLD-RELATED"/>
    <property type="match status" value="1"/>
</dbReference>
<feature type="region of interest" description="Disordered" evidence="1">
    <location>
        <begin position="649"/>
        <end position="678"/>
    </location>
</feature>
<evidence type="ECO:0000313" key="4">
    <source>
        <dbReference type="EMBL" id="CAF0884315.1"/>
    </source>
</evidence>
<name>A0A813YBW6_9BILA</name>
<dbReference type="Gene3D" id="1.25.10.10">
    <property type="entry name" value="Leucine-rich Repeat Variant"/>
    <property type="match status" value="1"/>
</dbReference>
<feature type="domain" description="TIR" evidence="2">
    <location>
        <begin position="516"/>
        <end position="640"/>
    </location>
</feature>
<keyword evidence="6" id="KW-1185">Reference proteome</keyword>
<dbReference type="EMBL" id="CAJNOM010000038">
    <property type="protein sequence ID" value="CAF0884315.1"/>
    <property type="molecule type" value="Genomic_DNA"/>
</dbReference>
<dbReference type="Proteomes" id="UP000663832">
    <property type="component" value="Unassembled WGS sequence"/>
</dbReference>
<evidence type="ECO:0000259" key="2">
    <source>
        <dbReference type="PROSITE" id="PS50104"/>
    </source>
</evidence>
<dbReference type="OrthoDB" id="9978456at2759"/>
<dbReference type="Gene3D" id="3.40.50.10140">
    <property type="entry name" value="Toll/interleukin-1 receptor homology (TIR) domain"/>
    <property type="match status" value="1"/>
</dbReference>
<dbReference type="InterPro" id="IPR011989">
    <property type="entry name" value="ARM-like"/>
</dbReference>
<evidence type="ECO:0000313" key="7">
    <source>
        <dbReference type="Proteomes" id="UP000663877"/>
    </source>
</evidence>
<dbReference type="SUPFAM" id="SSF52200">
    <property type="entry name" value="Toll/Interleukin receptor TIR domain"/>
    <property type="match status" value="1"/>
</dbReference>
<evidence type="ECO:0000313" key="5">
    <source>
        <dbReference type="EMBL" id="CAF0887796.1"/>
    </source>
</evidence>
<comment type="caution">
    <text evidence="3">The sequence shown here is derived from an EMBL/GenBank/DDBJ whole genome shotgun (WGS) entry which is preliminary data.</text>
</comment>
<feature type="region of interest" description="Disordered" evidence="1">
    <location>
        <begin position="477"/>
        <end position="514"/>
    </location>
</feature>
<reference evidence="3" key="1">
    <citation type="submission" date="2021-02" db="EMBL/GenBank/DDBJ databases">
        <authorList>
            <person name="Nowell W R."/>
        </authorList>
    </citation>
    <scope>NUCLEOTIDE SEQUENCE</scope>
</reference>
<dbReference type="SUPFAM" id="SSF48371">
    <property type="entry name" value="ARM repeat"/>
    <property type="match status" value="1"/>
</dbReference>
<protein>
    <recommendedName>
        <fullName evidence="2">TIR domain-containing protein</fullName>
    </recommendedName>
</protein>
<accession>A0A813YBW6</accession>